<evidence type="ECO:0000313" key="8">
    <source>
        <dbReference type="Proteomes" id="UP000481417"/>
    </source>
</evidence>
<dbReference type="InterPro" id="IPR002549">
    <property type="entry name" value="AI-2E-like"/>
</dbReference>
<name>A0A6L6HLU9_9RHOB</name>
<comment type="caution">
    <text evidence="7">The sequence shown here is derived from an EMBL/GenBank/DDBJ whole genome shotgun (WGS) entry which is preliminary data.</text>
</comment>
<dbReference type="GO" id="GO:0055085">
    <property type="term" value="P:transmembrane transport"/>
    <property type="evidence" value="ECO:0007669"/>
    <property type="project" value="TreeGrafter"/>
</dbReference>
<evidence type="ECO:0000256" key="3">
    <source>
        <dbReference type="ARBA" id="ARBA00022692"/>
    </source>
</evidence>
<evidence type="ECO:0000256" key="5">
    <source>
        <dbReference type="ARBA" id="ARBA00023136"/>
    </source>
</evidence>
<feature type="transmembrane region" description="Helical" evidence="6">
    <location>
        <begin position="243"/>
        <end position="260"/>
    </location>
</feature>
<protein>
    <submittedName>
        <fullName evidence="7">AI-2E family transporter</fullName>
    </submittedName>
</protein>
<evidence type="ECO:0000256" key="6">
    <source>
        <dbReference type="SAM" id="Phobius"/>
    </source>
</evidence>
<organism evidence="7 8">
    <name type="scientific">Paracoccus lichenicola</name>
    <dbReference type="NCBI Taxonomy" id="2665644"/>
    <lineage>
        <taxon>Bacteria</taxon>
        <taxon>Pseudomonadati</taxon>
        <taxon>Pseudomonadota</taxon>
        <taxon>Alphaproteobacteria</taxon>
        <taxon>Rhodobacterales</taxon>
        <taxon>Paracoccaceae</taxon>
        <taxon>Paracoccus</taxon>
    </lineage>
</organism>
<accession>A0A6L6HLU9</accession>
<dbReference type="AlphaFoldDB" id="A0A6L6HLU9"/>
<proteinExistence type="inferred from homology"/>
<dbReference type="Pfam" id="PF01594">
    <property type="entry name" value="AI-2E_transport"/>
    <property type="match status" value="1"/>
</dbReference>
<feature type="transmembrane region" description="Helical" evidence="6">
    <location>
        <begin position="67"/>
        <end position="87"/>
    </location>
</feature>
<feature type="transmembrane region" description="Helical" evidence="6">
    <location>
        <begin position="266"/>
        <end position="285"/>
    </location>
</feature>
<evidence type="ECO:0000256" key="2">
    <source>
        <dbReference type="ARBA" id="ARBA00009773"/>
    </source>
</evidence>
<dbReference type="PANTHER" id="PTHR21716:SF62">
    <property type="entry name" value="TRANSPORT PROTEIN YDBI-RELATED"/>
    <property type="match status" value="1"/>
</dbReference>
<gene>
    <name evidence="7" type="ORF">GIY56_07600</name>
</gene>
<comment type="subcellular location">
    <subcellularLocation>
        <location evidence="1">Membrane</location>
        <topology evidence="1">Multi-pass membrane protein</topology>
    </subcellularLocation>
</comment>
<keyword evidence="3 6" id="KW-0812">Transmembrane</keyword>
<feature type="transmembrane region" description="Helical" evidence="6">
    <location>
        <begin position="292"/>
        <end position="315"/>
    </location>
</feature>
<evidence type="ECO:0000256" key="4">
    <source>
        <dbReference type="ARBA" id="ARBA00022989"/>
    </source>
</evidence>
<evidence type="ECO:0000256" key="1">
    <source>
        <dbReference type="ARBA" id="ARBA00004141"/>
    </source>
</evidence>
<sequence length="381" mass="40333">MKSAPGYQGWYLAARRASWARNKPRAALMTERPADPVPQPRLHPGTVASIFALALLLAAAWRWSNMLLLGFGAILVAIALRAGASFLHERLGLGIKAGVVACALAVALVIAGIVAWAGPLISDQFRQLVGSLPAAWDQVNAWLSDSPVGQFLERRIETASQNGEAPAGGLPSIFGYVTGTLTTVVGGAANLVLLVTVAIFLALNAPTYRNGALRLVSLSYRDRARQIADELGRSLGRWMAGQALDMLLVALATGLGLWLLDVPLALVLGLIAGLTNFIPYVGPFLSGIPAVLFALTQGFDLAIYVALLFVVIQQVEGNMLMPLIQRFAADLPPALTVLAIVAFGSLFGFAGIVLATPLLLVSIILVKRIYVEDVLGDRQGD</sequence>
<dbReference type="PANTHER" id="PTHR21716">
    <property type="entry name" value="TRANSMEMBRANE PROTEIN"/>
    <property type="match status" value="1"/>
</dbReference>
<evidence type="ECO:0000313" key="7">
    <source>
        <dbReference type="EMBL" id="MTE00147.1"/>
    </source>
</evidence>
<reference evidence="7 8" key="1">
    <citation type="submission" date="2019-11" db="EMBL/GenBank/DDBJ databases">
        <authorList>
            <person name="Lang L."/>
        </authorList>
    </citation>
    <scope>NUCLEOTIDE SEQUENCE [LARGE SCALE GENOMIC DNA]</scope>
    <source>
        <strain evidence="7 8">YIM 132242</strain>
    </source>
</reference>
<keyword evidence="5 6" id="KW-0472">Membrane</keyword>
<dbReference type="Proteomes" id="UP000481417">
    <property type="component" value="Unassembled WGS sequence"/>
</dbReference>
<dbReference type="EMBL" id="WMBT01000003">
    <property type="protein sequence ID" value="MTE00147.1"/>
    <property type="molecule type" value="Genomic_DNA"/>
</dbReference>
<keyword evidence="8" id="KW-1185">Reference proteome</keyword>
<keyword evidence="4 6" id="KW-1133">Transmembrane helix</keyword>
<feature type="transmembrane region" description="Helical" evidence="6">
    <location>
        <begin position="335"/>
        <end position="366"/>
    </location>
</feature>
<dbReference type="GO" id="GO:0016020">
    <property type="term" value="C:membrane"/>
    <property type="evidence" value="ECO:0007669"/>
    <property type="project" value="UniProtKB-SubCell"/>
</dbReference>
<comment type="similarity">
    <text evidence="2">Belongs to the autoinducer-2 exporter (AI-2E) (TC 2.A.86) family.</text>
</comment>
<feature type="transmembrane region" description="Helical" evidence="6">
    <location>
        <begin position="99"/>
        <end position="118"/>
    </location>
</feature>
<feature type="transmembrane region" description="Helical" evidence="6">
    <location>
        <begin position="173"/>
        <end position="203"/>
    </location>
</feature>